<gene>
    <name evidence="1" type="ORF">BP5553_06868</name>
</gene>
<evidence type="ECO:0000313" key="1">
    <source>
        <dbReference type="EMBL" id="RDL36256.1"/>
    </source>
</evidence>
<comment type="caution">
    <text evidence="1">The sequence shown here is derived from an EMBL/GenBank/DDBJ whole genome shotgun (WGS) entry which is preliminary data.</text>
</comment>
<dbReference type="SUPFAM" id="SSF81383">
    <property type="entry name" value="F-box domain"/>
    <property type="match status" value="1"/>
</dbReference>
<keyword evidence="2" id="KW-1185">Reference proteome</keyword>
<organism evidence="1 2">
    <name type="scientific">Venustampulla echinocandica</name>
    <dbReference type="NCBI Taxonomy" id="2656787"/>
    <lineage>
        <taxon>Eukaryota</taxon>
        <taxon>Fungi</taxon>
        <taxon>Dikarya</taxon>
        <taxon>Ascomycota</taxon>
        <taxon>Pezizomycotina</taxon>
        <taxon>Leotiomycetes</taxon>
        <taxon>Helotiales</taxon>
        <taxon>Pleuroascaceae</taxon>
        <taxon>Venustampulla</taxon>
    </lineage>
</organism>
<protein>
    <submittedName>
        <fullName evidence="1">Uncharacterized protein</fullName>
    </submittedName>
</protein>
<dbReference type="GeneID" id="43599717"/>
<dbReference type="EMBL" id="NPIC01000005">
    <property type="protein sequence ID" value="RDL36256.1"/>
    <property type="molecule type" value="Genomic_DNA"/>
</dbReference>
<reference evidence="1 2" key="1">
    <citation type="journal article" date="2018" name="IMA Fungus">
        <title>IMA Genome-F 9: Draft genome sequence of Annulohypoxylon stygium, Aspergillus mulundensis, Berkeleyomyces basicola (syn. Thielaviopsis basicola), Ceratocystis smalleyi, two Cercospora beticola strains, Coleophoma cylindrospora, Fusarium fracticaudum, Phialophora cf. hyalina, and Morchella septimelata.</title>
        <authorList>
            <person name="Wingfield B.D."/>
            <person name="Bills G.F."/>
            <person name="Dong Y."/>
            <person name="Huang W."/>
            <person name="Nel W.J."/>
            <person name="Swalarsk-Parry B.S."/>
            <person name="Vaghefi N."/>
            <person name="Wilken P.M."/>
            <person name="An Z."/>
            <person name="de Beer Z.W."/>
            <person name="De Vos L."/>
            <person name="Chen L."/>
            <person name="Duong T.A."/>
            <person name="Gao Y."/>
            <person name="Hammerbacher A."/>
            <person name="Kikkert J.R."/>
            <person name="Li Y."/>
            <person name="Li H."/>
            <person name="Li K."/>
            <person name="Li Q."/>
            <person name="Liu X."/>
            <person name="Ma X."/>
            <person name="Naidoo K."/>
            <person name="Pethybridge S.J."/>
            <person name="Sun J."/>
            <person name="Steenkamp E.T."/>
            <person name="van der Nest M.A."/>
            <person name="van Wyk S."/>
            <person name="Wingfield M.J."/>
            <person name="Xiong C."/>
            <person name="Yue Q."/>
            <person name="Zhang X."/>
        </authorList>
    </citation>
    <scope>NUCLEOTIDE SEQUENCE [LARGE SCALE GENOMIC DNA]</scope>
    <source>
        <strain evidence="1 2">BP 5553</strain>
    </source>
</reference>
<dbReference type="InterPro" id="IPR036047">
    <property type="entry name" value="F-box-like_dom_sf"/>
</dbReference>
<dbReference type="RefSeq" id="XP_031868912.1">
    <property type="nucleotide sequence ID" value="XM_032015491.1"/>
</dbReference>
<dbReference type="Proteomes" id="UP000254866">
    <property type="component" value="Unassembled WGS sequence"/>
</dbReference>
<sequence>MMLADELILEIDQYLESESLKVSRLVCRQWCRVATPLLFQRAVLYCRESSQRFKEILGRAHLSRLIKVISFESTYDGKLGELNLIPLIAQPDMLRILPLPTHCDIHNHQTKYITKLARLDSTGDRALTPNLKEIHISTPGIPYLETTVFSNLRRIHIDAESVQLPEDFTFPVLETFHVTCNTLGIEMMIAFLNRHGRLQQLYLTLRITLGPLTEEFLDLIKNELRTSSSEKLVASIIKTAKEDACGESRLFLKIIHRQMTKWLDEELVKELNKKFVTVFGLLIGRQREIYRGALEEIRSAVQNPNAVEMTMAVDYQEGELPRFES</sequence>
<name>A0A370TL53_9HELO</name>
<proteinExistence type="predicted"/>
<dbReference type="OrthoDB" id="2786563at2759"/>
<dbReference type="AlphaFoldDB" id="A0A370TL53"/>
<accession>A0A370TL53</accession>
<evidence type="ECO:0000313" key="2">
    <source>
        <dbReference type="Proteomes" id="UP000254866"/>
    </source>
</evidence>